<proteinExistence type="predicted"/>
<dbReference type="CDD" id="cd04301">
    <property type="entry name" value="NAT_SF"/>
    <property type="match status" value="1"/>
</dbReference>
<dbReference type="EMBL" id="CP089982">
    <property type="protein sequence ID" value="WXA99849.1"/>
    <property type="molecule type" value="Genomic_DNA"/>
</dbReference>
<dbReference type="Proteomes" id="UP001379533">
    <property type="component" value="Chromosome"/>
</dbReference>
<dbReference type="SUPFAM" id="SSF55729">
    <property type="entry name" value="Acyl-CoA N-acyltransferases (Nat)"/>
    <property type="match status" value="1"/>
</dbReference>
<dbReference type="PANTHER" id="PTHR43233">
    <property type="entry name" value="FAMILY N-ACETYLTRANSFERASE, PUTATIVE (AFU_ORTHOLOGUE AFUA_6G03350)-RELATED"/>
    <property type="match status" value="1"/>
</dbReference>
<feature type="domain" description="N-acetyltransferase" evidence="1">
    <location>
        <begin position="1"/>
        <end position="140"/>
    </location>
</feature>
<evidence type="ECO:0000313" key="2">
    <source>
        <dbReference type="EMBL" id="WXA99849.1"/>
    </source>
</evidence>
<accession>A0ABZ2KS96</accession>
<dbReference type="Gene3D" id="3.40.630.30">
    <property type="match status" value="1"/>
</dbReference>
<sequence length="142" mass="15581">MDGLDERSLPEAVALLDGTYWNVGIPKEVIARSFLGATVWVGAFDDSDGKHGKGALVGTARALSDGAKVAWIYDVIVRPDWRGRGVAQAIMGFLLAHPAVRHVRRVRLNTRDAQRLYARFGFRDSPPPMGPEMVLERDITGP</sequence>
<evidence type="ECO:0000313" key="3">
    <source>
        <dbReference type="Proteomes" id="UP001379533"/>
    </source>
</evidence>
<reference evidence="2 3" key="1">
    <citation type="submission" date="2021-12" db="EMBL/GenBank/DDBJ databases">
        <title>Discovery of the Pendulisporaceae a myxobacterial family with distinct sporulation behavior and unique specialized metabolism.</title>
        <authorList>
            <person name="Garcia R."/>
            <person name="Popoff A."/>
            <person name="Bader C.D."/>
            <person name="Loehr J."/>
            <person name="Walesch S."/>
            <person name="Walt C."/>
            <person name="Boldt J."/>
            <person name="Bunk B."/>
            <person name="Haeckl F.J.F.P.J."/>
            <person name="Gunesch A.P."/>
            <person name="Birkelbach J."/>
            <person name="Nuebel U."/>
            <person name="Pietschmann T."/>
            <person name="Bach T."/>
            <person name="Mueller R."/>
        </authorList>
    </citation>
    <scope>NUCLEOTIDE SEQUENCE [LARGE SCALE GENOMIC DNA]</scope>
    <source>
        <strain evidence="2 3">MSr12523</strain>
    </source>
</reference>
<dbReference type="InterPro" id="IPR016181">
    <property type="entry name" value="Acyl_CoA_acyltransferase"/>
</dbReference>
<dbReference type="Pfam" id="PF00583">
    <property type="entry name" value="Acetyltransf_1"/>
    <property type="match status" value="1"/>
</dbReference>
<evidence type="ECO:0000259" key="1">
    <source>
        <dbReference type="PROSITE" id="PS51186"/>
    </source>
</evidence>
<dbReference type="PANTHER" id="PTHR43233:SF1">
    <property type="entry name" value="FAMILY N-ACETYLTRANSFERASE, PUTATIVE (AFU_ORTHOLOGUE AFUA_6G03350)-RELATED"/>
    <property type="match status" value="1"/>
</dbReference>
<dbReference type="RefSeq" id="WP_394850491.1">
    <property type="nucleotide sequence ID" value="NZ_CP089982.1"/>
</dbReference>
<organism evidence="2 3">
    <name type="scientific">Pendulispora brunnea</name>
    <dbReference type="NCBI Taxonomy" id="2905690"/>
    <lineage>
        <taxon>Bacteria</taxon>
        <taxon>Pseudomonadati</taxon>
        <taxon>Myxococcota</taxon>
        <taxon>Myxococcia</taxon>
        <taxon>Myxococcales</taxon>
        <taxon>Sorangiineae</taxon>
        <taxon>Pendulisporaceae</taxon>
        <taxon>Pendulispora</taxon>
    </lineage>
</organism>
<dbReference type="InterPro" id="IPR000182">
    <property type="entry name" value="GNAT_dom"/>
</dbReference>
<dbReference type="PROSITE" id="PS51186">
    <property type="entry name" value="GNAT"/>
    <property type="match status" value="1"/>
</dbReference>
<dbReference type="InterPro" id="IPR053144">
    <property type="entry name" value="Acetyltransferase_Butenolide"/>
</dbReference>
<name>A0ABZ2KS96_9BACT</name>
<keyword evidence="3" id="KW-1185">Reference proteome</keyword>
<protein>
    <submittedName>
        <fullName evidence="2">GNAT family N-acetyltransferase</fullName>
    </submittedName>
</protein>
<gene>
    <name evidence="2" type="ORF">LZC95_23915</name>
</gene>